<accession>A0A2J8NSH4</accession>
<dbReference type="AlphaFoldDB" id="A0A2J8NSH4"/>
<feature type="non-terminal residue" evidence="1">
    <location>
        <position position="1"/>
    </location>
</feature>
<gene>
    <name evidence="1" type="ORF">CK820_G0008505</name>
</gene>
<comment type="caution">
    <text evidence="1">The sequence shown here is derived from an EMBL/GenBank/DDBJ whole genome shotgun (WGS) entry which is preliminary data.</text>
</comment>
<dbReference type="EMBL" id="NBAG03000224">
    <property type="protein sequence ID" value="PNI74714.1"/>
    <property type="molecule type" value="Genomic_DNA"/>
</dbReference>
<dbReference type="InterPro" id="IPR035892">
    <property type="entry name" value="C2_domain_sf"/>
</dbReference>
<name>A0A2J8NSH4_PANTR</name>
<organism evidence="1 2">
    <name type="scientific">Pan troglodytes</name>
    <name type="common">Chimpanzee</name>
    <dbReference type="NCBI Taxonomy" id="9598"/>
    <lineage>
        <taxon>Eukaryota</taxon>
        <taxon>Metazoa</taxon>
        <taxon>Chordata</taxon>
        <taxon>Craniata</taxon>
        <taxon>Vertebrata</taxon>
        <taxon>Euteleostomi</taxon>
        <taxon>Mammalia</taxon>
        <taxon>Eutheria</taxon>
        <taxon>Euarchontoglires</taxon>
        <taxon>Primates</taxon>
        <taxon>Haplorrhini</taxon>
        <taxon>Catarrhini</taxon>
        <taxon>Hominidae</taxon>
        <taxon>Pan</taxon>
    </lineage>
</organism>
<sequence>WNEEILFRVHPQQHRLLFEVFDENRLPWLVTNQE</sequence>
<dbReference type="Proteomes" id="UP000236370">
    <property type="component" value="Unassembled WGS sequence"/>
</dbReference>
<proteinExistence type="predicted"/>
<reference evidence="1 2" key="1">
    <citation type="submission" date="2017-12" db="EMBL/GenBank/DDBJ databases">
        <title>High-resolution comparative analysis of great ape genomes.</title>
        <authorList>
            <person name="Pollen A."/>
            <person name="Hastie A."/>
            <person name="Hormozdiari F."/>
            <person name="Dougherty M."/>
            <person name="Liu R."/>
            <person name="Chaisson M."/>
            <person name="Hoppe E."/>
            <person name="Hill C."/>
            <person name="Pang A."/>
            <person name="Hillier L."/>
            <person name="Baker C."/>
            <person name="Armstrong J."/>
            <person name="Shendure J."/>
            <person name="Paten B."/>
            <person name="Wilson R."/>
            <person name="Chao H."/>
            <person name="Schneider V."/>
            <person name="Ventura M."/>
            <person name="Kronenberg Z."/>
            <person name="Murali S."/>
            <person name="Gordon D."/>
            <person name="Cantsilieris S."/>
            <person name="Munson K."/>
            <person name="Nelson B."/>
            <person name="Raja A."/>
            <person name="Underwood J."/>
            <person name="Diekhans M."/>
            <person name="Fiddes I."/>
            <person name="Haussler D."/>
            <person name="Eichler E."/>
        </authorList>
    </citation>
    <scope>NUCLEOTIDE SEQUENCE [LARGE SCALE GENOMIC DNA]</scope>
    <source>
        <strain evidence="1">Yerkes chimp pedigree #C0471</strain>
    </source>
</reference>
<dbReference type="Gene3D" id="2.60.40.150">
    <property type="entry name" value="C2 domain"/>
    <property type="match status" value="1"/>
</dbReference>
<evidence type="ECO:0000313" key="1">
    <source>
        <dbReference type="EMBL" id="PNI74714.1"/>
    </source>
</evidence>
<protein>
    <submittedName>
        <fullName evidence="1">NEDD4 isoform 7</fullName>
    </submittedName>
</protein>
<evidence type="ECO:0000313" key="2">
    <source>
        <dbReference type="Proteomes" id="UP000236370"/>
    </source>
</evidence>